<sequence length="131" mass="14532">MAIIIGLPLLFFILLYGASELGGEVVTLQRTNSDGRSGNVRIWIVDLGDSSWIEHGDRQSYWITQLSESPRVTLTRNGKTLDYVGSADPDSHQLYHKLRREKYTWADSFIELMGGGGTSCTSVPVRLAFGP</sequence>
<protein>
    <recommendedName>
        <fullName evidence="2">DUF385 domain-containing protein</fullName>
    </recommendedName>
</protein>
<proteinExistence type="predicted"/>
<name>A0A382JPS3_9ZZZZ</name>
<dbReference type="AlphaFoldDB" id="A0A382JPS3"/>
<evidence type="ECO:0008006" key="2">
    <source>
        <dbReference type="Google" id="ProtNLM"/>
    </source>
</evidence>
<accession>A0A382JPS3</accession>
<gene>
    <name evidence="1" type="ORF">METZ01_LOCUS266529</name>
</gene>
<reference evidence="1" key="1">
    <citation type="submission" date="2018-05" db="EMBL/GenBank/DDBJ databases">
        <authorList>
            <person name="Lanie J.A."/>
            <person name="Ng W.-L."/>
            <person name="Kazmierczak K.M."/>
            <person name="Andrzejewski T.M."/>
            <person name="Davidsen T.M."/>
            <person name="Wayne K.J."/>
            <person name="Tettelin H."/>
            <person name="Glass J.I."/>
            <person name="Rusch D."/>
            <person name="Podicherti R."/>
            <person name="Tsui H.-C.T."/>
            <person name="Winkler M.E."/>
        </authorList>
    </citation>
    <scope>NUCLEOTIDE SEQUENCE</scope>
</reference>
<evidence type="ECO:0000313" key="1">
    <source>
        <dbReference type="EMBL" id="SVC13675.1"/>
    </source>
</evidence>
<dbReference type="EMBL" id="UINC01075467">
    <property type="protein sequence ID" value="SVC13675.1"/>
    <property type="molecule type" value="Genomic_DNA"/>
</dbReference>
<organism evidence="1">
    <name type="scientific">marine metagenome</name>
    <dbReference type="NCBI Taxonomy" id="408172"/>
    <lineage>
        <taxon>unclassified sequences</taxon>
        <taxon>metagenomes</taxon>
        <taxon>ecological metagenomes</taxon>
    </lineage>
</organism>